<dbReference type="PROSITE" id="PS00762">
    <property type="entry name" value="WHEP_TRS_1"/>
    <property type="match status" value="5"/>
</dbReference>
<evidence type="ECO:0000259" key="8">
    <source>
        <dbReference type="PROSITE" id="PS50862"/>
    </source>
</evidence>
<dbReference type="InterPro" id="IPR000924">
    <property type="entry name" value="Glu/Gln-tRNA-synth"/>
</dbReference>
<dbReference type="Gene3D" id="3.40.50.800">
    <property type="entry name" value="Anticodon-binding domain"/>
    <property type="match status" value="1"/>
</dbReference>
<dbReference type="InterPro" id="IPR009068">
    <property type="entry name" value="uS15_NS1_RNA-bd_sf"/>
</dbReference>
<dbReference type="Gene3D" id="2.40.240.10">
    <property type="entry name" value="Ribosomal Protein L25, Chain P"/>
    <property type="match status" value="2"/>
</dbReference>
<accession>A0ABM1MGA2</accession>
<dbReference type="CDD" id="cd00936">
    <property type="entry name" value="WEPRS_RNA"/>
    <property type="match status" value="6"/>
</dbReference>
<dbReference type="InterPro" id="IPR036282">
    <property type="entry name" value="Glutathione-S-Trfase_C_sf"/>
</dbReference>
<dbReference type="PRINTS" id="PR00987">
    <property type="entry name" value="TRNASYNTHGLU"/>
</dbReference>
<keyword evidence="5" id="KW-0648">Protein biosynthesis</keyword>
<keyword evidence="3" id="KW-0067">ATP-binding</keyword>
<dbReference type="SMART" id="SM00946">
    <property type="entry name" value="ProRS-C_1"/>
    <property type="match status" value="1"/>
</dbReference>
<dbReference type="SUPFAM" id="SSF64586">
    <property type="entry name" value="C-terminal domain of ProRS"/>
    <property type="match status" value="1"/>
</dbReference>
<gene>
    <name evidence="11 12" type="primary">LOC108560530</name>
</gene>
<name>A0ABM1MGA2_NICVS</name>
<evidence type="ECO:0000256" key="6">
    <source>
        <dbReference type="ARBA" id="ARBA00023146"/>
    </source>
</evidence>
<dbReference type="Gene3D" id="3.90.800.10">
    <property type="entry name" value="Glutamyl-tRNA Synthetase, Domain 3"/>
    <property type="match status" value="1"/>
</dbReference>
<dbReference type="InterPro" id="IPR049437">
    <property type="entry name" value="tRNA-synt_1c_C2"/>
</dbReference>
<dbReference type="InterPro" id="IPR020058">
    <property type="entry name" value="Glu/Gln-tRNA-synth_Ib_cat-dom"/>
</dbReference>
<dbReference type="Pfam" id="PF03129">
    <property type="entry name" value="HGTP_anticodon"/>
    <property type="match status" value="1"/>
</dbReference>
<dbReference type="InterPro" id="IPR002314">
    <property type="entry name" value="aa-tRNA-synt_IIb"/>
</dbReference>
<dbReference type="Pfam" id="PF00749">
    <property type="entry name" value="tRNA-synt_1c"/>
    <property type="match status" value="1"/>
</dbReference>
<evidence type="ECO:0000313" key="11">
    <source>
        <dbReference type="RefSeq" id="XP_017773601.1"/>
    </source>
</evidence>
<dbReference type="InterPro" id="IPR020056">
    <property type="entry name" value="Rbsml_bL25/Gln-tRNA_synth_N"/>
</dbReference>
<dbReference type="Gene3D" id="3.30.930.10">
    <property type="entry name" value="Bira Bifunctional Protein, Domain 2"/>
    <property type="match status" value="1"/>
</dbReference>
<dbReference type="RefSeq" id="XP_017773601.1">
    <property type="nucleotide sequence ID" value="XM_017918112.1"/>
</dbReference>
<feature type="domain" description="WHEP-TRS" evidence="9">
    <location>
        <begin position="1095"/>
        <end position="1151"/>
    </location>
</feature>
<keyword evidence="6" id="KW-0030">Aminoacyl-tRNA synthetase</keyword>
<dbReference type="HAMAP" id="MF_02076">
    <property type="entry name" value="Glu_tRNA_synth_type2"/>
    <property type="match status" value="1"/>
</dbReference>
<keyword evidence="1 11" id="KW-0436">Ligase</keyword>
<dbReference type="Gene3D" id="3.40.50.620">
    <property type="entry name" value="HUPs"/>
    <property type="match status" value="1"/>
</dbReference>
<dbReference type="SUPFAM" id="SSF47060">
    <property type="entry name" value="S15/NS1 RNA-binding domain"/>
    <property type="match status" value="6"/>
</dbReference>
<dbReference type="HAMAP" id="MF_01571">
    <property type="entry name" value="Pro_tRNA_synth_type3"/>
    <property type="match status" value="1"/>
</dbReference>
<dbReference type="InterPro" id="IPR036621">
    <property type="entry name" value="Anticodon-bd_dom_sf"/>
</dbReference>
<dbReference type="SUPFAM" id="SSF55681">
    <property type="entry name" value="Class II aaRS and biotin synthetases"/>
    <property type="match status" value="1"/>
</dbReference>
<feature type="compositionally biased region" description="Polar residues" evidence="7">
    <location>
        <begin position="717"/>
        <end position="731"/>
    </location>
</feature>
<dbReference type="PROSITE" id="PS51185">
    <property type="entry name" value="WHEP_TRS_2"/>
    <property type="match status" value="6"/>
</dbReference>
<feature type="domain" description="WHEP-TRS" evidence="9">
    <location>
        <begin position="880"/>
        <end position="936"/>
    </location>
</feature>
<dbReference type="InterPro" id="IPR014729">
    <property type="entry name" value="Rossmann-like_a/b/a_fold"/>
</dbReference>
<dbReference type="GO" id="GO:0016874">
    <property type="term" value="F:ligase activity"/>
    <property type="evidence" value="ECO:0007669"/>
    <property type="project" value="UniProtKB-KW"/>
</dbReference>
<dbReference type="CDD" id="cd00807">
    <property type="entry name" value="GlnRS_core"/>
    <property type="match status" value="1"/>
</dbReference>
<dbReference type="InterPro" id="IPR045864">
    <property type="entry name" value="aa-tRNA-synth_II/BPL/LPL"/>
</dbReference>
<dbReference type="SUPFAM" id="SSF52954">
    <property type="entry name" value="Class II aaRS ABD-related"/>
    <property type="match status" value="1"/>
</dbReference>
<keyword evidence="4" id="KW-0694">RNA-binding</keyword>
<proteinExistence type="inferred from homology"/>
<dbReference type="Gene3D" id="1.10.287.10">
    <property type="entry name" value="S15/NS1, RNA-binding"/>
    <property type="match status" value="6"/>
</dbReference>
<dbReference type="Gene3D" id="1.20.1050.130">
    <property type="match status" value="1"/>
</dbReference>
<evidence type="ECO:0000256" key="3">
    <source>
        <dbReference type="ARBA" id="ARBA00022840"/>
    </source>
</evidence>
<organism evidence="10 12">
    <name type="scientific">Nicrophorus vespilloides</name>
    <name type="common">Boreal carrion beetle</name>
    <dbReference type="NCBI Taxonomy" id="110193"/>
    <lineage>
        <taxon>Eukaryota</taxon>
        <taxon>Metazoa</taxon>
        <taxon>Ecdysozoa</taxon>
        <taxon>Arthropoda</taxon>
        <taxon>Hexapoda</taxon>
        <taxon>Insecta</taxon>
        <taxon>Pterygota</taxon>
        <taxon>Neoptera</taxon>
        <taxon>Endopterygota</taxon>
        <taxon>Coleoptera</taxon>
        <taxon>Polyphaga</taxon>
        <taxon>Staphyliniformia</taxon>
        <taxon>Silphidae</taxon>
        <taxon>Nicrophorinae</taxon>
        <taxon>Nicrophorus</taxon>
    </lineage>
</organism>
<dbReference type="CDD" id="cd00778">
    <property type="entry name" value="ProRS_core_arch_euk"/>
    <property type="match status" value="1"/>
</dbReference>
<dbReference type="InterPro" id="IPR006195">
    <property type="entry name" value="aa-tRNA-synth_II"/>
</dbReference>
<feature type="region of interest" description="Disordered" evidence="7">
    <location>
        <begin position="1064"/>
        <end position="1098"/>
    </location>
</feature>
<dbReference type="GeneID" id="108560530"/>
<feature type="domain" description="Aminoacyl-transfer RNA synthetases class-II family profile" evidence="8">
    <location>
        <begin position="1233"/>
        <end position="1472"/>
    </location>
</feature>
<dbReference type="InterPro" id="IPR020061">
    <property type="entry name" value="Glu_tRNA_lig_a-bdl"/>
</dbReference>
<reference evidence="11 12" key="1">
    <citation type="submission" date="2025-05" db="UniProtKB">
        <authorList>
            <consortium name="RefSeq"/>
        </authorList>
    </citation>
    <scope>IDENTIFICATION</scope>
    <source>
        <tissue evidence="11 12">Whole Larva</tissue>
    </source>
</reference>
<dbReference type="InterPro" id="IPR000738">
    <property type="entry name" value="WHEP-TRS_dom"/>
</dbReference>
<dbReference type="InterPro" id="IPR004499">
    <property type="entry name" value="Pro-tRNA-ligase_IIa_arc-type"/>
</dbReference>
<dbReference type="InterPro" id="IPR033721">
    <property type="entry name" value="ProRS_core_arch_euk"/>
</dbReference>
<dbReference type="PROSITE" id="PS00178">
    <property type="entry name" value="AA_TRNA_LIGASE_I"/>
    <property type="match status" value="1"/>
</dbReference>
<protein>
    <submittedName>
        <fullName evidence="11 12">Bifunctional glutamate/proline--tRNA ligase</fullName>
    </submittedName>
</protein>
<dbReference type="Pfam" id="PF00458">
    <property type="entry name" value="WHEP-TRS"/>
    <property type="match status" value="6"/>
</dbReference>
<sequence>MNITCSKTSPPVGGFLFAKYIEGQYKNVASIKWSTESAVDKHGDKYQCSSDIQMCRVLAKLTDEDGCYGENALEKSQVDSWLNYSTGPLLSKANFTASLEYLNKALTSMTYLACKRLTIADISIFGVLYANKQWQGLVSKKEAPVNLLRWYNFIKGQQDLGHALTCIPEDVKAVMSPVSSRQTADKSGRAQEGKFVDLPGAEMGKVIVRFPPEASGYLHIGHAKAALLNQYYQQAFNGKLIMRFDDTNPAKENVHFEKVILEDVAMLEIKPDMFTHTSQYFDLMIEYCEKMLKNGTAYVDDTNAEMMKEQRDQKMESVNRNNSYEKNRAMWDEMVKGSAKGQQCCVRAKIDMQSPNGCMRDPTIYRCKNEPHPRTGTQYKVYPTYDFACPIVDAIEGVTHTLRTMEYHDRDAQFYWFIDALGLRKPYIWEYSRLSMTNTVLSKRKLTWFVQEGLVDGWDDPRMPTVRGVLRRGMTVEGLKQFIIAQGSSRSVVFMEWDKIWAFNKKVIDPIAPRFTALEHENPVSIIVKGVKEEKTSVPKHPKDTKIGNKDVWVGPKILIDGADAESLKEGENTTFINWGNLMIKKINKQNGKVTSVEAEPNLDNKDYKKTVKLTWLAETAKAEFTPTWCVYFDHIMSKPLLGKDDDFKDFVGHETRREVKMLGDPELRNLKEGDIIQLQRKGFFRVDVPYSPPSEFSNVEQPIVLFYIPDGHTKETPTANVTASKVQTTNKQSKESGSSKQGSPKPSRTAVDINDEIVKQGDTVRNLKTQKSPKADIDSAVKILLALKTEYKELTKSDWKPGCVASAPTSGNTDDLSSKISAQGEKVRKLKSEKADKGTVDVEVKALLALKAQYKESTGKDWKPEPAATICPASSSSPNNSEILAKITLQGVKVRELKSKKADKAAIDAEVKQLLALKADFKALTGKDWTPDTKSSGPVIAICPAKPPSGENELLEKIASQGEKVRDLKSKKADKAAIDVEVKQLLSLKADFKSATGKDWKPGMAPIKDVCTTAVNSEDKLLSEIAKQGDKVRQLKTEKADKCAVDVEVKKLLALKADFKSATGKDWKPGMQPSAPSPVSPPPATDSGASGDSAKDELTAKVTAQGDLVRNLKTQKASKDEIDSAVKVLLELKVQYKTLTGTDFPVAGRTPSKPKEVKEKVVKQKAQPKEKKVVDVNKVEDGAGKKQTRLGLEAKKEENLSDWYSQVITKGEMIEYYDVSGCYIFRPWSFAVWEAIRDWFDIEIKKLGVQNCYFPIFVSKAVLEKEKTHIADFAPEVAWVTKSGDSDMAEPIAVRPTSETVMYPAYAKWIQSYRDLPIKLNQWNNVVRWEFKHPQPFLRTREFLWQEGHTAYANAEEAKVEVKTILDLYAQVYTDLLAIPVVKGRKTEKEKFAGGDFTYTVEAFVSASGRAIQGATSHFLGQNFSKMFDIIYEDPETQEKKFVYQNSWGITTRTIGVMIMVHADNQGLVLPPRVASVQIAIVPCGITASLSEADRKELQVSCDALEVELKSAGVRVKGDYRDNYSPGWKFNHWELKGVPIRVELGPKDMKNKQLVAVRRDTGEKITIKRESAAKDLANLLEAIQKNLYDNACKDLDTHKVTLTDWSQFGPNLDKKNIILAPFCGDIDCEEKIKADSARDDSETAEPGAPSMGAKSLCIPLEQPANINATDKCIHPDCKKKPQFYTLFGRSY</sequence>
<dbReference type="PANTHER" id="PTHR43382">
    <property type="entry name" value="PROLYL-TRNA SYNTHETASE"/>
    <property type="match status" value="1"/>
</dbReference>
<dbReference type="InterPro" id="IPR016061">
    <property type="entry name" value="Pro-tRNA_ligase_II_C"/>
</dbReference>
<dbReference type="InterPro" id="IPR017449">
    <property type="entry name" value="Pro-tRNA_synth_II"/>
</dbReference>
<evidence type="ECO:0000256" key="2">
    <source>
        <dbReference type="ARBA" id="ARBA00022741"/>
    </source>
</evidence>
<dbReference type="InterPro" id="IPR011035">
    <property type="entry name" value="Ribosomal_bL25/Gln-tRNA_synth"/>
</dbReference>
<dbReference type="Proteomes" id="UP000695000">
    <property type="component" value="Unplaced"/>
</dbReference>
<feature type="domain" description="WHEP-TRS" evidence="9">
    <location>
        <begin position="750"/>
        <end position="806"/>
    </location>
</feature>
<dbReference type="InterPro" id="IPR004154">
    <property type="entry name" value="Anticodon-bd"/>
</dbReference>
<dbReference type="Gene3D" id="1.10.1160.10">
    <property type="entry name" value="Glutamyl-trna Synthetase, Domain 2"/>
    <property type="match status" value="1"/>
</dbReference>
<keyword evidence="10" id="KW-1185">Reference proteome</keyword>
<dbReference type="NCBIfam" id="TIGR00408">
    <property type="entry name" value="proS_fam_I"/>
    <property type="match status" value="1"/>
</dbReference>
<dbReference type="InterPro" id="IPR020059">
    <property type="entry name" value="Glu/Gln-tRNA-synth_Ib_codon-bd"/>
</dbReference>
<dbReference type="Pfam" id="PF00587">
    <property type="entry name" value="tRNA-synt_2b"/>
    <property type="match status" value="1"/>
</dbReference>
<dbReference type="RefSeq" id="XP_017773602.1">
    <property type="nucleotide sequence ID" value="XM_017918113.1"/>
</dbReference>
<feature type="compositionally biased region" description="Pro residues" evidence="7">
    <location>
        <begin position="1076"/>
        <end position="1085"/>
    </location>
</feature>
<evidence type="ECO:0000256" key="7">
    <source>
        <dbReference type="SAM" id="MobiDB-lite"/>
    </source>
</evidence>
<dbReference type="CDD" id="cd00862">
    <property type="entry name" value="ProRS_anticodon_zinc"/>
    <property type="match status" value="1"/>
</dbReference>
<evidence type="ECO:0000313" key="12">
    <source>
        <dbReference type="RefSeq" id="XP_017773602.1"/>
    </source>
</evidence>
<evidence type="ECO:0000259" key="9">
    <source>
        <dbReference type="PROSITE" id="PS51185"/>
    </source>
</evidence>
<dbReference type="InterPro" id="IPR004526">
    <property type="entry name" value="Glu-tRNA-synth_arc/euk"/>
</dbReference>
<dbReference type="SUPFAM" id="SSF47616">
    <property type="entry name" value="GST C-terminal domain-like"/>
    <property type="match status" value="1"/>
</dbReference>
<evidence type="ECO:0000256" key="5">
    <source>
        <dbReference type="ARBA" id="ARBA00022917"/>
    </source>
</evidence>
<feature type="region of interest" description="Disordered" evidence="7">
    <location>
        <begin position="717"/>
        <end position="752"/>
    </location>
</feature>
<evidence type="ECO:0000313" key="10">
    <source>
        <dbReference type="Proteomes" id="UP000695000"/>
    </source>
</evidence>
<dbReference type="SUPFAM" id="SSF52374">
    <property type="entry name" value="Nucleotidylyl transferase"/>
    <property type="match status" value="1"/>
</dbReference>
<dbReference type="NCBIfam" id="TIGR00463">
    <property type="entry name" value="gltX_arch"/>
    <property type="match status" value="1"/>
</dbReference>
<dbReference type="InterPro" id="IPR001412">
    <property type="entry name" value="aa-tRNA-synth_I_CS"/>
</dbReference>
<feature type="domain" description="WHEP-TRS" evidence="9">
    <location>
        <begin position="1018"/>
        <end position="1074"/>
    </location>
</feature>
<dbReference type="Pfam" id="PF03950">
    <property type="entry name" value="tRNA-synt_1c_C"/>
    <property type="match status" value="1"/>
</dbReference>
<evidence type="ECO:0000256" key="4">
    <source>
        <dbReference type="ARBA" id="ARBA00022884"/>
    </source>
</evidence>
<feature type="domain" description="WHEP-TRS" evidence="9">
    <location>
        <begin position="951"/>
        <end position="1007"/>
    </location>
</feature>
<dbReference type="SUPFAM" id="SSF50715">
    <property type="entry name" value="Ribosomal protein L25-like"/>
    <property type="match status" value="1"/>
</dbReference>
<feature type="compositionally biased region" description="Low complexity" evidence="7">
    <location>
        <begin position="736"/>
        <end position="748"/>
    </location>
</feature>
<keyword evidence="2" id="KW-0547">Nucleotide-binding</keyword>
<dbReference type="Gene3D" id="3.30.110.30">
    <property type="entry name" value="C-terminal domain of ProRS"/>
    <property type="match status" value="1"/>
</dbReference>
<dbReference type="Pfam" id="PF09180">
    <property type="entry name" value="ProRS-C_1"/>
    <property type="match status" value="1"/>
</dbReference>
<dbReference type="PANTHER" id="PTHR43382:SF2">
    <property type="entry name" value="BIFUNCTIONAL GLUTAMATE_PROLINE--TRNA LIGASE"/>
    <property type="match status" value="1"/>
</dbReference>
<feature type="domain" description="WHEP-TRS" evidence="9">
    <location>
        <begin position="813"/>
        <end position="869"/>
    </location>
</feature>
<evidence type="ECO:0000256" key="1">
    <source>
        <dbReference type="ARBA" id="ARBA00022598"/>
    </source>
</evidence>
<dbReference type="SMART" id="SM00991">
    <property type="entry name" value="WHEP-TRS"/>
    <property type="match status" value="6"/>
</dbReference>
<dbReference type="PROSITE" id="PS50862">
    <property type="entry name" value="AA_TRNA_LIGASE_II"/>
    <property type="match status" value="1"/>
</dbReference>
<dbReference type="Pfam" id="PF20974">
    <property type="entry name" value="tRNA-synt_1c_C2"/>
    <property type="match status" value="1"/>
</dbReference>